<evidence type="ECO:0000313" key="4">
    <source>
        <dbReference type="Proteomes" id="UP000799324"/>
    </source>
</evidence>
<feature type="region of interest" description="Disordered" evidence="1">
    <location>
        <begin position="108"/>
        <end position="127"/>
    </location>
</feature>
<evidence type="ECO:0000256" key="1">
    <source>
        <dbReference type="SAM" id="MobiDB-lite"/>
    </source>
</evidence>
<feature type="signal peptide" evidence="2">
    <location>
        <begin position="1"/>
        <end position="19"/>
    </location>
</feature>
<keyword evidence="2" id="KW-0732">Signal</keyword>
<gene>
    <name evidence="3" type="ORF">K491DRAFT_723522</name>
</gene>
<dbReference type="Proteomes" id="UP000799324">
    <property type="component" value="Unassembled WGS sequence"/>
</dbReference>
<keyword evidence="4" id="KW-1185">Reference proteome</keyword>
<dbReference type="AlphaFoldDB" id="A0A6A6SIX2"/>
<reference evidence="3" key="1">
    <citation type="journal article" date="2020" name="Stud. Mycol.">
        <title>101 Dothideomycetes genomes: a test case for predicting lifestyles and emergence of pathogens.</title>
        <authorList>
            <person name="Haridas S."/>
            <person name="Albert R."/>
            <person name="Binder M."/>
            <person name="Bloem J."/>
            <person name="Labutti K."/>
            <person name="Salamov A."/>
            <person name="Andreopoulos B."/>
            <person name="Baker S."/>
            <person name="Barry K."/>
            <person name="Bills G."/>
            <person name="Bluhm B."/>
            <person name="Cannon C."/>
            <person name="Castanera R."/>
            <person name="Culley D."/>
            <person name="Daum C."/>
            <person name="Ezra D."/>
            <person name="Gonzalez J."/>
            <person name="Henrissat B."/>
            <person name="Kuo A."/>
            <person name="Liang C."/>
            <person name="Lipzen A."/>
            <person name="Lutzoni F."/>
            <person name="Magnuson J."/>
            <person name="Mondo S."/>
            <person name="Nolan M."/>
            <person name="Ohm R."/>
            <person name="Pangilinan J."/>
            <person name="Park H.-J."/>
            <person name="Ramirez L."/>
            <person name="Alfaro M."/>
            <person name="Sun H."/>
            <person name="Tritt A."/>
            <person name="Yoshinaga Y."/>
            <person name="Zwiers L.-H."/>
            <person name="Turgeon B."/>
            <person name="Goodwin S."/>
            <person name="Spatafora J."/>
            <person name="Crous P."/>
            <person name="Grigoriev I."/>
        </authorList>
    </citation>
    <scope>NUCLEOTIDE SEQUENCE</scope>
    <source>
        <strain evidence="3">CBS 122681</strain>
    </source>
</reference>
<sequence>MKLVNLITGLAFACNAAAGYYCYDGGFAWNDAQRLAALDLAHGWCNKLGRRVFNGGEQVKECLEKYNNNPNQFLEVRIKNGLSGQALLEPAACIAAMDPIIHGCDRGGEDDSTNGWRPRVDPGTGCD</sequence>
<proteinExistence type="predicted"/>
<dbReference type="OrthoDB" id="4414337at2759"/>
<name>A0A6A6SIX2_9PLEO</name>
<dbReference type="EMBL" id="MU004632">
    <property type="protein sequence ID" value="KAF2647342.1"/>
    <property type="molecule type" value="Genomic_DNA"/>
</dbReference>
<evidence type="ECO:0000313" key="3">
    <source>
        <dbReference type="EMBL" id="KAF2647342.1"/>
    </source>
</evidence>
<evidence type="ECO:0000256" key="2">
    <source>
        <dbReference type="SAM" id="SignalP"/>
    </source>
</evidence>
<organism evidence="3 4">
    <name type="scientific">Lophiostoma macrostomum CBS 122681</name>
    <dbReference type="NCBI Taxonomy" id="1314788"/>
    <lineage>
        <taxon>Eukaryota</taxon>
        <taxon>Fungi</taxon>
        <taxon>Dikarya</taxon>
        <taxon>Ascomycota</taxon>
        <taxon>Pezizomycotina</taxon>
        <taxon>Dothideomycetes</taxon>
        <taxon>Pleosporomycetidae</taxon>
        <taxon>Pleosporales</taxon>
        <taxon>Lophiostomataceae</taxon>
        <taxon>Lophiostoma</taxon>
    </lineage>
</organism>
<protein>
    <submittedName>
        <fullName evidence="3">Uncharacterized protein</fullName>
    </submittedName>
</protein>
<feature type="chain" id="PRO_5025346205" evidence="2">
    <location>
        <begin position="20"/>
        <end position="127"/>
    </location>
</feature>
<accession>A0A6A6SIX2</accession>